<gene>
    <name evidence="2" type="ORF">A8C56_10100</name>
</gene>
<organism evidence="2 3">
    <name type="scientific">Niabella ginsenosidivorans</name>
    <dbReference type="NCBI Taxonomy" id="1176587"/>
    <lineage>
        <taxon>Bacteria</taxon>
        <taxon>Pseudomonadati</taxon>
        <taxon>Bacteroidota</taxon>
        <taxon>Chitinophagia</taxon>
        <taxon>Chitinophagales</taxon>
        <taxon>Chitinophagaceae</taxon>
        <taxon>Niabella</taxon>
    </lineage>
</organism>
<dbReference type="OrthoDB" id="1357763at2"/>
<reference evidence="2 3" key="1">
    <citation type="submission" date="2016-05" db="EMBL/GenBank/DDBJ databases">
        <title>Niabella ginsenosidivorans BS26 whole genome sequencing.</title>
        <authorList>
            <person name="Im W.T."/>
            <person name="Siddiqi M.Z."/>
        </authorList>
    </citation>
    <scope>NUCLEOTIDE SEQUENCE [LARGE SCALE GENOMIC DNA]</scope>
    <source>
        <strain evidence="2 3">BS26</strain>
    </source>
</reference>
<evidence type="ECO:0000313" key="2">
    <source>
        <dbReference type="EMBL" id="ANH81289.1"/>
    </source>
</evidence>
<dbReference type="Gene3D" id="3.10.450.50">
    <property type="match status" value="1"/>
</dbReference>
<sequence length="260" mass="29437">MIYRSILVAFFFILAQRAFAQRGDKLAIRSAKTADSSFWNAYNHCDVPAMMALTAHDIEFFHDKGGITRGDSAFEVSIRKGLCGSLDAFHLRREKVAGSEGVYPMKKDGKLYGMLFTGKHLFYIREPGKDEYADGLAQYADLWLLDGDKWKLGRVFSFDHQQAPYVNKRKAIVLSRAALQSFAGSYKGPQNKIRVIAGNNALELHLADNKQMTVYPLSRHLFFAKERDLIFEFKTQEGEVSAMIVREHGIGVEQLIKSEN</sequence>
<dbReference type="RefSeq" id="WP_067755306.1">
    <property type="nucleotide sequence ID" value="NZ_CP015772.1"/>
</dbReference>
<dbReference type="Proteomes" id="UP000077667">
    <property type="component" value="Chromosome"/>
</dbReference>
<evidence type="ECO:0000256" key="1">
    <source>
        <dbReference type="SAM" id="SignalP"/>
    </source>
</evidence>
<protein>
    <submittedName>
        <fullName evidence="2">Uncharacterized protein</fullName>
    </submittedName>
</protein>
<evidence type="ECO:0000313" key="3">
    <source>
        <dbReference type="Proteomes" id="UP000077667"/>
    </source>
</evidence>
<dbReference type="SUPFAM" id="SSF54427">
    <property type="entry name" value="NTF2-like"/>
    <property type="match status" value="1"/>
</dbReference>
<dbReference type="InterPro" id="IPR032710">
    <property type="entry name" value="NTF2-like_dom_sf"/>
</dbReference>
<dbReference type="KEGG" id="nia:A8C56_10100"/>
<feature type="signal peptide" evidence="1">
    <location>
        <begin position="1"/>
        <end position="20"/>
    </location>
</feature>
<dbReference type="EMBL" id="CP015772">
    <property type="protein sequence ID" value="ANH81289.1"/>
    <property type="molecule type" value="Genomic_DNA"/>
</dbReference>
<accession>A0A1A9I2J5</accession>
<proteinExistence type="predicted"/>
<feature type="chain" id="PRO_5008389752" evidence="1">
    <location>
        <begin position="21"/>
        <end position="260"/>
    </location>
</feature>
<dbReference type="AlphaFoldDB" id="A0A1A9I2J5"/>
<keyword evidence="3" id="KW-1185">Reference proteome</keyword>
<dbReference type="STRING" id="1176587.A8C56_10100"/>
<keyword evidence="1" id="KW-0732">Signal</keyword>
<name>A0A1A9I2J5_9BACT</name>